<dbReference type="STRING" id="1602171.ST44_11070"/>
<accession>A0A0D0IXP6</accession>
<evidence type="ECO:0000313" key="1">
    <source>
        <dbReference type="EMBL" id="KIP60535.1"/>
    </source>
</evidence>
<proteinExistence type="predicted"/>
<evidence type="ECO:0008006" key="3">
    <source>
        <dbReference type="Google" id="ProtNLM"/>
    </source>
</evidence>
<gene>
    <name evidence="1" type="ORF">ST44_11070</name>
</gene>
<reference evidence="1 2" key="1">
    <citation type="submission" date="2015-01" db="EMBL/GenBank/DDBJ databases">
        <title>Comparative genomics of non-oral Prevotella species.</title>
        <authorList>
            <person name="Accetto T."/>
            <person name="Nograsek B."/>
            <person name="Avgustin G."/>
        </authorList>
    </citation>
    <scope>NUCLEOTIDE SEQUENCE [LARGE SCALE GENOMIC DNA]</scope>
    <source>
        <strain evidence="1 2">P5-119</strain>
    </source>
</reference>
<dbReference type="AlphaFoldDB" id="A0A0D0IXP6"/>
<protein>
    <recommendedName>
        <fullName evidence="3">Transposase</fullName>
    </recommendedName>
</protein>
<dbReference type="Proteomes" id="UP000032046">
    <property type="component" value="Unassembled WGS sequence"/>
</dbReference>
<comment type="caution">
    <text evidence="1">The sequence shown here is derived from an EMBL/GenBank/DDBJ whole genome shotgun (WGS) entry which is preliminary data.</text>
</comment>
<keyword evidence="2" id="KW-1185">Reference proteome</keyword>
<organism evidence="1 2">
    <name type="scientific">Prevotella pectinovora</name>
    <dbReference type="NCBI Taxonomy" id="1602169"/>
    <lineage>
        <taxon>Bacteria</taxon>
        <taxon>Pseudomonadati</taxon>
        <taxon>Bacteroidota</taxon>
        <taxon>Bacteroidia</taxon>
        <taxon>Bacteroidales</taxon>
        <taxon>Prevotellaceae</taxon>
        <taxon>Prevotella</taxon>
    </lineage>
</organism>
<sequence length="141" mass="16338">MYNLYTKFVKILEICKQFSENLVNESGNVPRRGPVPKFSDLEVVALSLTAETESIDSEKWLSYRLNQKDWKPTFIPFAKARKRIETIFSQLTDQFLVIRNYAKITNGLFARIIGKISALTILQYVNFINDKPIGRIKYALN</sequence>
<dbReference type="EMBL" id="JXQK01000080">
    <property type="protein sequence ID" value="KIP60535.1"/>
    <property type="molecule type" value="Genomic_DNA"/>
</dbReference>
<name>A0A0D0IXP6_9BACT</name>
<evidence type="ECO:0000313" key="2">
    <source>
        <dbReference type="Proteomes" id="UP000032046"/>
    </source>
</evidence>